<dbReference type="Proteomes" id="UP000557872">
    <property type="component" value="Unassembled WGS sequence"/>
</dbReference>
<proteinExistence type="predicted"/>
<protein>
    <submittedName>
        <fullName evidence="2">Uncharacterized protein</fullName>
    </submittedName>
</protein>
<comment type="caution">
    <text evidence="2">The sequence shown here is derived from an EMBL/GenBank/DDBJ whole genome shotgun (WGS) entry which is preliminary data.</text>
</comment>
<evidence type="ECO:0000313" key="3">
    <source>
        <dbReference type="Proteomes" id="UP000557872"/>
    </source>
</evidence>
<reference evidence="2 3" key="1">
    <citation type="submission" date="2020-07" db="EMBL/GenBank/DDBJ databases">
        <title>Roseicoccus Jingziensis gen. nov., sp. nov., isolated from coastal seawater.</title>
        <authorList>
            <person name="Feng X."/>
        </authorList>
    </citation>
    <scope>NUCLEOTIDE SEQUENCE [LARGE SCALE GENOMIC DNA]</scope>
    <source>
        <strain evidence="2 3">N1E253</strain>
    </source>
</reference>
<dbReference type="EMBL" id="JACBAZ010000003">
    <property type="protein sequence ID" value="NWK55796.1"/>
    <property type="molecule type" value="Genomic_DNA"/>
</dbReference>
<organism evidence="2 3">
    <name type="scientific">Oceaniferula marina</name>
    <dbReference type="NCBI Taxonomy" id="2748318"/>
    <lineage>
        <taxon>Bacteria</taxon>
        <taxon>Pseudomonadati</taxon>
        <taxon>Verrucomicrobiota</taxon>
        <taxon>Verrucomicrobiia</taxon>
        <taxon>Verrucomicrobiales</taxon>
        <taxon>Verrucomicrobiaceae</taxon>
        <taxon>Oceaniferula</taxon>
    </lineage>
</organism>
<feature type="signal peptide" evidence="1">
    <location>
        <begin position="1"/>
        <end position="21"/>
    </location>
</feature>
<dbReference type="AlphaFoldDB" id="A0A851GEE6"/>
<accession>A0A851GEE6</accession>
<dbReference type="RefSeq" id="WP_178932337.1">
    <property type="nucleotide sequence ID" value="NZ_JACBAZ010000003.1"/>
</dbReference>
<keyword evidence="3" id="KW-1185">Reference proteome</keyword>
<name>A0A851GEE6_9BACT</name>
<keyword evidence="1" id="KW-0732">Signal</keyword>
<gene>
    <name evidence="2" type="ORF">HW115_09255</name>
</gene>
<feature type="chain" id="PRO_5032700522" evidence="1">
    <location>
        <begin position="22"/>
        <end position="237"/>
    </location>
</feature>
<evidence type="ECO:0000256" key="1">
    <source>
        <dbReference type="SAM" id="SignalP"/>
    </source>
</evidence>
<evidence type="ECO:0000313" key="2">
    <source>
        <dbReference type="EMBL" id="NWK55796.1"/>
    </source>
</evidence>
<sequence>MKALFLSPLLFVAFLSGGAKASEKDRSGPRHVRIQTMLIEIPLTIHTELFDSPLALPTFDAAWQLVEQKKAKLINSDVLICRSGEKATHESYTEWIYPTEYAPPCLPCAPGGSKHFKQKTNWIRPDLTTPTAFETRNVGNTLEMEPTIGEGIIDIRLAAEYINLSAWHQWFNWKDQWGEAGIRFPDFYTRRVNLATSVVRDRYGYLTSFTPYDATGRRDPSRKQLFFIKATPVFVSP</sequence>